<dbReference type="Pfam" id="PF00250">
    <property type="entry name" value="Forkhead"/>
    <property type="match status" value="1"/>
</dbReference>
<dbReference type="GeneID" id="119744897"/>
<evidence type="ECO:0000313" key="6">
    <source>
        <dbReference type="EnsemblMetazoa" id="XP_038077020.1"/>
    </source>
</evidence>
<evidence type="ECO:0000259" key="5">
    <source>
        <dbReference type="PROSITE" id="PS50039"/>
    </source>
</evidence>
<evidence type="ECO:0000256" key="1">
    <source>
        <dbReference type="ARBA" id="ARBA00023125"/>
    </source>
</evidence>
<evidence type="ECO:0000256" key="3">
    <source>
        <dbReference type="PROSITE-ProRule" id="PRU00089"/>
    </source>
</evidence>
<dbReference type="InterPro" id="IPR036388">
    <property type="entry name" value="WH-like_DNA-bd_sf"/>
</dbReference>
<dbReference type="PROSITE" id="PS50039">
    <property type="entry name" value="FORK_HEAD_3"/>
    <property type="match status" value="1"/>
</dbReference>
<dbReference type="PROSITE" id="PS00658">
    <property type="entry name" value="FORK_HEAD_2"/>
    <property type="match status" value="1"/>
</dbReference>
<dbReference type="GO" id="GO:0005634">
    <property type="term" value="C:nucleus"/>
    <property type="evidence" value="ECO:0007669"/>
    <property type="project" value="UniProtKB-SubCell"/>
</dbReference>
<organism evidence="6 7">
    <name type="scientific">Patiria miniata</name>
    <name type="common">Bat star</name>
    <name type="synonym">Asterina miniata</name>
    <dbReference type="NCBI Taxonomy" id="46514"/>
    <lineage>
        <taxon>Eukaryota</taxon>
        <taxon>Metazoa</taxon>
        <taxon>Echinodermata</taxon>
        <taxon>Eleutherozoa</taxon>
        <taxon>Asterozoa</taxon>
        <taxon>Asteroidea</taxon>
        <taxon>Valvatacea</taxon>
        <taxon>Valvatida</taxon>
        <taxon>Asterinidae</taxon>
        <taxon>Patiria</taxon>
    </lineage>
</organism>
<protein>
    <recommendedName>
        <fullName evidence="5">Fork-head domain-containing protein</fullName>
    </recommendedName>
</protein>
<dbReference type="SMART" id="SM00339">
    <property type="entry name" value="FH"/>
    <property type="match status" value="1"/>
</dbReference>
<dbReference type="Gene3D" id="1.10.10.10">
    <property type="entry name" value="Winged helix-like DNA-binding domain superfamily/Winged helix DNA-binding domain"/>
    <property type="match status" value="1"/>
</dbReference>
<dbReference type="GO" id="GO:0030154">
    <property type="term" value="P:cell differentiation"/>
    <property type="evidence" value="ECO:0007669"/>
    <property type="project" value="TreeGrafter"/>
</dbReference>
<feature type="region of interest" description="Disordered" evidence="4">
    <location>
        <begin position="206"/>
        <end position="233"/>
    </location>
</feature>
<dbReference type="AlphaFoldDB" id="A0A914BM59"/>
<dbReference type="PANTHER" id="PTHR11829">
    <property type="entry name" value="FORKHEAD BOX PROTEIN"/>
    <property type="match status" value="1"/>
</dbReference>
<evidence type="ECO:0000313" key="7">
    <source>
        <dbReference type="Proteomes" id="UP000887568"/>
    </source>
</evidence>
<feature type="compositionally biased region" description="Polar residues" evidence="4">
    <location>
        <begin position="142"/>
        <end position="180"/>
    </location>
</feature>
<dbReference type="GO" id="GO:0009653">
    <property type="term" value="P:anatomical structure morphogenesis"/>
    <property type="evidence" value="ECO:0007669"/>
    <property type="project" value="TreeGrafter"/>
</dbReference>
<feature type="domain" description="Fork-head" evidence="5">
    <location>
        <begin position="33"/>
        <end position="114"/>
    </location>
</feature>
<comment type="subcellular location">
    <subcellularLocation>
        <location evidence="3">Nucleus</location>
    </subcellularLocation>
</comment>
<dbReference type="InterPro" id="IPR001766">
    <property type="entry name" value="Fork_head_dom"/>
</dbReference>
<keyword evidence="7" id="KW-1185">Reference proteome</keyword>
<dbReference type="InterPro" id="IPR036390">
    <property type="entry name" value="WH_DNA-bd_sf"/>
</dbReference>
<dbReference type="OrthoDB" id="5954824at2759"/>
<feature type="region of interest" description="Disordered" evidence="4">
    <location>
        <begin position="1"/>
        <end position="26"/>
    </location>
</feature>
<feature type="DNA-binding region" description="Fork-head" evidence="3">
    <location>
        <begin position="33"/>
        <end position="114"/>
    </location>
</feature>
<feature type="region of interest" description="Disordered" evidence="4">
    <location>
        <begin position="128"/>
        <end position="191"/>
    </location>
</feature>
<dbReference type="EnsemblMetazoa" id="XM_038221092.1">
    <property type="protein sequence ID" value="XP_038077020.1"/>
    <property type="gene ID" value="LOC119744897"/>
</dbReference>
<reference evidence="6" key="1">
    <citation type="submission" date="2022-11" db="UniProtKB">
        <authorList>
            <consortium name="EnsemblMetazoa"/>
        </authorList>
    </citation>
    <scope>IDENTIFICATION</scope>
</reference>
<dbReference type="OMA" id="WALNPDC"/>
<dbReference type="InterPro" id="IPR030456">
    <property type="entry name" value="TF_fork_head_CS_2"/>
</dbReference>
<keyword evidence="1 3" id="KW-0238">DNA-binding</keyword>
<evidence type="ECO:0000256" key="2">
    <source>
        <dbReference type="ARBA" id="ARBA00023242"/>
    </source>
</evidence>
<dbReference type="SUPFAM" id="SSF46785">
    <property type="entry name" value="Winged helix' DNA-binding domain"/>
    <property type="match status" value="1"/>
</dbReference>
<evidence type="ECO:0000256" key="4">
    <source>
        <dbReference type="SAM" id="MobiDB-lite"/>
    </source>
</evidence>
<accession>A0A914BM59</accession>
<feature type="compositionally biased region" description="Low complexity" evidence="4">
    <location>
        <begin position="181"/>
        <end position="191"/>
    </location>
</feature>
<feature type="compositionally biased region" description="Polar residues" evidence="4">
    <location>
        <begin position="210"/>
        <end position="233"/>
    </location>
</feature>
<name>A0A914BM59_PATMI</name>
<proteinExistence type="predicted"/>
<sequence length="429" mass="47205">MARSSPPNDCDTLRSTAPVKTKSRRPNYRRRVKLPHTFAELITMAIKESETGKLTLKEIQSHMSASHDCFRGAYSGWKNSVRHNLSTCSCFVKVLKNKAQPNGKDNYWALNPDCPHCVMLKSRHSFHQSAGASTGTGRSSSEVSASNPPDTKTATRNLHKSSSPPTTQNVATTAAHTSSNPTTPLTAQPTPLHSINRDFLVGRAGVPVNQPESSQGHQLSSKPQPTVSTASLPTNEWNLPMSGLYNPDGEIDLSLYGDDAWPSSESRQSFHTSTGHFHQEHQRDIKPKALSTWMGSGIYPPYHSLSTEGALPRTAPYPQPAKIRIKSEYVAASSHRYHPYHAAQTFGSFRDRRVDYSCYSVSRSEPGHHYGPRWADDSRTVPNSSQGDSVVVSAIRSSLGLDLDEMALYAIEHSVRVLDVTRPCDLMSA</sequence>
<dbReference type="GO" id="GO:0000978">
    <property type="term" value="F:RNA polymerase II cis-regulatory region sequence-specific DNA binding"/>
    <property type="evidence" value="ECO:0007669"/>
    <property type="project" value="TreeGrafter"/>
</dbReference>
<dbReference type="RefSeq" id="XP_038077020.1">
    <property type="nucleotide sequence ID" value="XM_038221092.1"/>
</dbReference>
<dbReference type="Proteomes" id="UP000887568">
    <property type="component" value="Unplaced"/>
</dbReference>
<dbReference type="PANTHER" id="PTHR11829:SF206">
    <property type="entry name" value="FORKHEAD BOX PROTEIN Q1"/>
    <property type="match status" value="1"/>
</dbReference>
<dbReference type="PRINTS" id="PR00053">
    <property type="entry name" value="FORKHEAD"/>
</dbReference>
<dbReference type="InterPro" id="IPR050211">
    <property type="entry name" value="FOX_domain-containing"/>
</dbReference>
<feature type="compositionally biased region" description="Low complexity" evidence="4">
    <location>
        <begin position="129"/>
        <end position="141"/>
    </location>
</feature>
<dbReference type="GO" id="GO:0000981">
    <property type="term" value="F:DNA-binding transcription factor activity, RNA polymerase II-specific"/>
    <property type="evidence" value="ECO:0007669"/>
    <property type="project" value="TreeGrafter"/>
</dbReference>
<keyword evidence="2 3" id="KW-0539">Nucleus</keyword>